<organism evidence="2 3">
    <name type="scientific">Glycomyces paridis</name>
    <dbReference type="NCBI Taxonomy" id="2126555"/>
    <lineage>
        <taxon>Bacteria</taxon>
        <taxon>Bacillati</taxon>
        <taxon>Actinomycetota</taxon>
        <taxon>Actinomycetes</taxon>
        <taxon>Glycomycetales</taxon>
        <taxon>Glycomycetaceae</taxon>
        <taxon>Glycomyces</taxon>
    </lineage>
</organism>
<dbReference type="EMBL" id="STGX01000001">
    <property type="protein sequence ID" value="THV32017.1"/>
    <property type="molecule type" value="Genomic_DNA"/>
</dbReference>
<feature type="transmembrane region" description="Helical" evidence="1">
    <location>
        <begin position="86"/>
        <end position="107"/>
    </location>
</feature>
<comment type="caution">
    <text evidence="2">The sequence shown here is derived from an EMBL/GenBank/DDBJ whole genome shotgun (WGS) entry which is preliminary data.</text>
</comment>
<protein>
    <submittedName>
        <fullName evidence="2">Uncharacterized protein</fullName>
    </submittedName>
</protein>
<accession>A0A4S8PML9</accession>
<feature type="transmembrane region" description="Helical" evidence="1">
    <location>
        <begin position="145"/>
        <end position="166"/>
    </location>
</feature>
<dbReference type="OrthoDB" id="5188759at2"/>
<keyword evidence="1" id="KW-1133">Transmembrane helix</keyword>
<dbReference type="Proteomes" id="UP000305792">
    <property type="component" value="Unassembled WGS sequence"/>
</dbReference>
<name>A0A4S8PML9_9ACTN</name>
<keyword evidence="1" id="KW-0472">Membrane</keyword>
<dbReference type="AlphaFoldDB" id="A0A4S8PML9"/>
<keyword evidence="1" id="KW-0812">Transmembrane</keyword>
<gene>
    <name evidence="2" type="ORF">E9998_00750</name>
</gene>
<feature type="transmembrane region" description="Helical" evidence="1">
    <location>
        <begin position="41"/>
        <end position="60"/>
    </location>
</feature>
<evidence type="ECO:0000313" key="3">
    <source>
        <dbReference type="Proteomes" id="UP000305792"/>
    </source>
</evidence>
<evidence type="ECO:0000313" key="2">
    <source>
        <dbReference type="EMBL" id="THV32017.1"/>
    </source>
</evidence>
<evidence type="ECO:0000256" key="1">
    <source>
        <dbReference type="SAM" id="Phobius"/>
    </source>
</evidence>
<reference evidence="2 3" key="1">
    <citation type="journal article" date="2018" name="Int. J. Syst. Evol. Microbiol.">
        <title>Glycomyces paridis sp. nov., isolated from the medicinal plant Paris polyphylla.</title>
        <authorList>
            <person name="Fang X.M."/>
            <person name="Bai J.L."/>
            <person name="Su J."/>
            <person name="Zhao L.L."/>
            <person name="Liu H.Y."/>
            <person name="Ma B.P."/>
            <person name="Zhang Y.Q."/>
            <person name="Yu L.Y."/>
        </authorList>
    </citation>
    <scope>NUCLEOTIDE SEQUENCE [LARGE SCALE GENOMIC DNA]</scope>
    <source>
        <strain evidence="2 3">CPCC 204357</strain>
    </source>
</reference>
<dbReference type="RefSeq" id="WP_136527792.1">
    <property type="nucleotide sequence ID" value="NZ_STGX01000001.1"/>
</dbReference>
<feature type="transmembrane region" description="Helical" evidence="1">
    <location>
        <begin position="12"/>
        <end position="34"/>
    </location>
</feature>
<proteinExistence type="predicted"/>
<sequence>MTTILDLPVHPLAVHAPIILVALLVLFGLLYLFVPPLRQRVGWVVAVLLFAAPASAYGSIWSGEQLANYLSGGNAWSEAIEQHQDYGWWLLWTLVALIPVWGLFAGLDRGRRTALKRGGDAPKPSEDGDTVAVASDDPAAAGRKVVMFVVGIIALALLLLAAFLIFQSGHSGADMKWGGTVQ</sequence>
<keyword evidence="3" id="KW-1185">Reference proteome</keyword>